<dbReference type="EMBL" id="JAGFPW010000001">
    <property type="protein sequence ID" value="MBO3793263.1"/>
    <property type="molecule type" value="Genomic_DNA"/>
</dbReference>
<comment type="caution">
    <text evidence="2">The sequence shown here is derived from an EMBL/GenBank/DDBJ whole genome shotgun (WGS) entry which is preliminary data.</text>
</comment>
<dbReference type="AlphaFoldDB" id="A0A8I1WBV0"/>
<dbReference type="Gene3D" id="3.30.1490.160">
    <property type="entry name" value="ctc02137 like domains"/>
    <property type="match status" value="1"/>
</dbReference>
<proteinExistence type="predicted"/>
<evidence type="ECO:0000313" key="2">
    <source>
        <dbReference type="EMBL" id="MBO3793263.1"/>
    </source>
</evidence>
<dbReference type="Proteomes" id="UP000665181">
    <property type="component" value="Unassembled WGS sequence"/>
</dbReference>
<dbReference type="SUPFAM" id="SSF159006">
    <property type="entry name" value="YopX-like"/>
    <property type="match status" value="1"/>
</dbReference>
<gene>
    <name evidence="2" type="ORF">J5227_02805</name>
</gene>
<feature type="domain" description="YopX protein" evidence="1">
    <location>
        <begin position="5"/>
        <end position="137"/>
    </location>
</feature>
<dbReference type="Pfam" id="PF09643">
    <property type="entry name" value="YopX"/>
    <property type="match status" value="1"/>
</dbReference>
<organism evidence="2 3">
    <name type="scientific">Bacillus subtilis</name>
    <dbReference type="NCBI Taxonomy" id="1423"/>
    <lineage>
        <taxon>Bacteria</taxon>
        <taxon>Bacillati</taxon>
        <taxon>Bacillota</taxon>
        <taxon>Bacilli</taxon>
        <taxon>Bacillales</taxon>
        <taxon>Bacillaceae</taxon>
        <taxon>Bacillus</taxon>
    </lineage>
</organism>
<name>A0A8I1WBV0_BACIU</name>
<accession>A0A8I1WBV0</accession>
<dbReference type="InterPro" id="IPR010024">
    <property type="entry name" value="CHP16711"/>
</dbReference>
<evidence type="ECO:0000259" key="1">
    <source>
        <dbReference type="Pfam" id="PF09643"/>
    </source>
</evidence>
<dbReference type="NCBIfam" id="TIGR01671">
    <property type="entry name" value="phage_TIGR01671"/>
    <property type="match status" value="1"/>
</dbReference>
<dbReference type="RefSeq" id="WP_208555914.1">
    <property type="nucleotide sequence ID" value="NZ_JAGFPW010000001.1"/>
</dbReference>
<dbReference type="InterPro" id="IPR019096">
    <property type="entry name" value="YopX_protein"/>
</dbReference>
<protein>
    <recommendedName>
        <fullName evidence="1">YopX protein domain-containing protein</fullName>
    </recommendedName>
</protein>
<sequence>MREIKFRAWNKEKSIMVYEDEDNSSAYWDGVCLSDIEMINARLKYSSTYIWMQYTGLKDRNGREIYEGDILQISNKENKDYHMEVLWTGQGFGYKIIRNETKRSGYIVGHHSERGLNFYNGASEVIGNIYEDSQLLEAAE</sequence>
<dbReference type="Gene3D" id="2.30.30.290">
    <property type="entry name" value="YopX-like domains"/>
    <property type="match status" value="1"/>
</dbReference>
<reference evidence="2" key="1">
    <citation type="submission" date="2021-03" db="EMBL/GenBank/DDBJ databases">
        <title>Isolation of Bacillus subtilis from fermented food sample.</title>
        <authorList>
            <person name="Lakshmanan V."/>
            <person name="Athira K."/>
            <person name="Rajagopal K."/>
        </authorList>
    </citation>
    <scope>NUCLEOTIDE SEQUENCE</scope>
    <source>
        <strain evidence="2">S1</strain>
    </source>
</reference>
<dbReference type="InterPro" id="IPR023385">
    <property type="entry name" value="YopX-like_C"/>
</dbReference>
<evidence type="ECO:0000313" key="3">
    <source>
        <dbReference type="Proteomes" id="UP000665181"/>
    </source>
</evidence>